<dbReference type="PANTHER" id="PTHR43280">
    <property type="entry name" value="ARAC-FAMILY TRANSCRIPTIONAL REGULATOR"/>
    <property type="match status" value="1"/>
</dbReference>
<evidence type="ECO:0000313" key="6">
    <source>
        <dbReference type="Proteomes" id="UP000242687"/>
    </source>
</evidence>
<name>A0A2H9VSJ8_9SPHI</name>
<sequence>MKPHLLKVPHKPESSFSVHQNTGQNFYNQWHFHPEIELIYIHKGRGTRFIGNDVHRFEPDELCLFGANLAHMWRCDPEYFVEDSKLKAEVTVIYFHHDFLGERFFSTPELKNIELLLEKAKLGIKIMGKTKAELKPMIKKLQETTGLERVMLLLSILEKIAVSKDREYINTIYQPNKIEPQEADRLNKVFHYISENFQKKISLEEIASVANLSAKAFCRYFKTKTRKTFQDFLLEVKIAHACNLILEKDMTIYEVCYDSGFNNLSNFNRYFKKLMNKTPLEFKKEHRILREVG</sequence>
<dbReference type="OrthoDB" id="9787988at2"/>
<dbReference type="GO" id="GO:0043565">
    <property type="term" value="F:sequence-specific DNA binding"/>
    <property type="evidence" value="ECO:0007669"/>
    <property type="project" value="InterPro"/>
</dbReference>
<evidence type="ECO:0000256" key="2">
    <source>
        <dbReference type="ARBA" id="ARBA00023125"/>
    </source>
</evidence>
<dbReference type="InterPro" id="IPR018062">
    <property type="entry name" value="HTH_AraC-typ_CS"/>
</dbReference>
<accession>A0A2H9VSJ8</accession>
<protein>
    <submittedName>
        <fullName evidence="5">AraC-like DNA-binding protein</fullName>
    </submittedName>
</protein>
<comment type="caution">
    <text evidence="5">The sequence shown here is derived from an EMBL/GenBank/DDBJ whole genome shotgun (WGS) entry which is preliminary data.</text>
</comment>
<dbReference type="InterPro" id="IPR011051">
    <property type="entry name" value="RmlC_Cupin_sf"/>
</dbReference>
<keyword evidence="6" id="KW-1185">Reference proteome</keyword>
<feature type="domain" description="HTH araC/xylS-type" evidence="4">
    <location>
        <begin position="187"/>
        <end position="285"/>
    </location>
</feature>
<evidence type="ECO:0000313" key="5">
    <source>
        <dbReference type="EMBL" id="PJJ83790.1"/>
    </source>
</evidence>
<dbReference type="GO" id="GO:0003700">
    <property type="term" value="F:DNA-binding transcription factor activity"/>
    <property type="evidence" value="ECO:0007669"/>
    <property type="project" value="InterPro"/>
</dbReference>
<reference evidence="5 6" key="1">
    <citation type="submission" date="2017-11" db="EMBL/GenBank/DDBJ databases">
        <title>Genomic Encyclopedia of Archaeal and Bacterial Type Strains, Phase II (KMG-II): From Individual Species to Whole Genera.</title>
        <authorList>
            <person name="Goeker M."/>
        </authorList>
    </citation>
    <scope>NUCLEOTIDE SEQUENCE [LARGE SCALE GENOMIC DNA]</scope>
    <source>
        <strain evidence="5 6">DSM 28175</strain>
    </source>
</reference>
<dbReference type="SUPFAM" id="SSF46689">
    <property type="entry name" value="Homeodomain-like"/>
    <property type="match status" value="2"/>
</dbReference>
<dbReference type="Proteomes" id="UP000242687">
    <property type="component" value="Unassembled WGS sequence"/>
</dbReference>
<dbReference type="InterPro" id="IPR014710">
    <property type="entry name" value="RmlC-like_jellyroll"/>
</dbReference>
<keyword evidence="1" id="KW-0805">Transcription regulation</keyword>
<organism evidence="5 6">
    <name type="scientific">Mucilaginibacter auburnensis</name>
    <dbReference type="NCBI Taxonomy" id="1457233"/>
    <lineage>
        <taxon>Bacteria</taxon>
        <taxon>Pseudomonadati</taxon>
        <taxon>Bacteroidota</taxon>
        <taxon>Sphingobacteriia</taxon>
        <taxon>Sphingobacteriales</taxon>
        <taxon>Sphingobacteriaceae</taxon>
        <taxon>Mucilaginibacter</taxon>
    </lineage>
</organism>
<keyword evidence="3" id="KW-0804">Transcription</keyword>
<dbReference type="EMBL" id="PGFJ01000001">
    <property type="protein sequence ID" value="PJJ83790.1"/>
    <property type="molecule type" value="Genomic_DNA"/>
</dbReference>
<dbReference type="Pfam" id="PF12833">
    <property type="entry name" value="HTH_18"/>
    <property type="match status" value="1"/>
</dbReference>
<dbReference type="PROSITE" id="PS01124">
    <property type="entry name" value="HTH_ARAC_FAMILY_2"/>
    <property type="match status" value="1"/>
</dbReference>
<evidence type="ECO:0000256" key="3">
    <source>
        <dbReference type="ARBA" id="ARBA00023163"/>
    </source>
</evidence>
<dbReference type="SUPFAM" id="SSF51182">
    <property type="entry name" value="RmlC-like cupins"/>
    <property type="match status" value="1"/>
</dbReference>
<dbReference type="RefSeq" id="WP_100340031.1">
    <property type="nucleotide sequence ID" value="NZ_PGFJ01000001.1"/>
</dbReference>
<dbReference type="InterPro" id="IPR018060">
    <property type="entry name" value="HTH_AraC"/>
</dbReference>
<keyword evidence="2 5" id="KW-0238">DNA-binding</keyword>
<dbReference type="Gene3D" id="2.60.120.10">
    <property type="entry name" value="Jelly Rolls"/>
    <property type="match status" value="1"/>
</dbReference>
<dbReference type="InterPro" id="IPR009057">
    <property type="entry name" value="Homeodomain-like_sf"/>
</dbReference>
<proteinExistence type="predicted"/>
<dbReference type="PANTHER" id="PTHR43280:SF27">
    <property type="entry name" value="TRANSCRIPTIONAL REGULATOR MTLR"/>
    <property type="match status" value="1"/>
</dbReference>
<gene>
    <name evidence="5" type="ORF">CLV57_0783</name>
</gene>
<dbReference type="AlphaFoldDB" id="A0A2H9VSJ8"/>
<dbReference type="Pfam" id="PF02311">
    <property type="entry name" value="AraC_binding"/>
    <property type="match status" value="1"/>
</dbReference>
<dbReference type="InterPro" id="IPR003313">
    <property type="entry name" value="AraC-bd"/>
</dbReference>
<dbReference type="CDD" id="cd06976">
    <property type="entry name" value="cupin_MtlR-like_N"/>
    <property type="match status" value="1"/>
</dbReference>
<evidence type="ECO:0000259" key="4">
    <source>
        <dbReference type="PROSITE" id="PS01124"/>
    </source>
</evidence>
<dbReference type="Gene3D" id="1.10.10.60">
    <property type="entry name" value="Homeodomain-like"/>
    <property type="match status" value="2"/>
</dbReference>
<dbReference type="PROSITE" id="PS00041">
    <property type="entry name" value="HTH_ARAC_FAMILY_1"/>
    <property type="match status" value="1"/>
</dbReference>
<dbReference type="SMART" id="SM00342">
    <property type="entry name" value="HTH_ARAC"/>
    <property type="match status" value="1"/>
</dbReference>
<evidence type="ECO:0000256" key="1">
    <source>
        <dbReference type="ARBA" id="ARBA00023015"/>
    </source>
</evidence>